<keyword evidence="1" id="KW-0812">Transmembrane</keyword>
<organism evidence="2 3">
    <name type="scientific">Acidisarcina polymorpha</name>
    <dbReference type="NCBI Taxonomy" id="2211140"/>
    <lineage>
        <taxon>Bacteria</taxon>
        <taxon>Pseudomonadati</taxon>
        <taxon>Acidobacteriota</taxon>
        <taxon>Terriglobia</taxon>
        <taxon>Terriglobales</taxon>
        <taxon>Acidobacteriaceae</taxon>
        <taxon>Acidisarcina</taxon>
    </lineage>
</organism>
<evidence type="ECO:0000256" key="1">
    <source>
        <dbReference type="SAM" id="Phobius"/>
    </source>
</evidence>
<dbReference type="AlphaFoldDB" id="A0A2Z5FU48"/>
<reference evidence="2 3" key="1">
    <citation type="journal article" date="2018" name="Front. Microbiol.">
        <title>Hydrolytic Capabilities as a Key to Environmental Success: Chitinolytic and Cellulolytic Acidobacteria From Acidic Sub-arctic Soils and Boreal Peatlands.</title>
        <authorList>
            <person name="Belova S.E."/>
            <person name="Ravin N.V."/>
            <person name="Pankratov T.A."/>
            <person name="Rakitin A.L."/>
            <person name="Ivanova A.A."/>
            <person name="Beletsky A.V."/>
            <person name="Mardanov A.V."/>
            <person name="Sinninghe Damste J.S."/>
            <person name="Dedysh S.N."/>
        </authorList>
    </citation>
    <scope>NUCLEOTIDE SEQUENCE [LARGE SCALE GENOMIC DNA]</scope>
    <source>
        <strain evidence="2 3">SBC82</strain>
    </source>
</reference>
<sequence>MARYDEGSRSIEGWGQTRLVIRGALVLATVCYSLVAPIATRCAVIAALPQFLPVAQVPKQRDSQPKEDDTARALLDRVGKPDQAVVETFKKAGMQDVKPHTLTSEERKAVEAALAALPALNKRVLERHLHNLAFVDGIPGEGTGLTSPSKKTGLSDITLRASVIDESLTTFLTNKERRVYKQDASGMTITVAGTGTNALTYVLLHESTHVVDISCGITTTPGGPFVQSIWTDYSTLAPSLAVITPTTYFRGADHLPMAKATSLYDALAQTPFVSLYATASRQEDLAELVAWHEIYTQGGGDLTIELQDPGGKTIRQWHPLTFPKVRERFTEVDQLLSSQPGCASQS</sequence>
<dbReference type="Proteomes" id="UP000253606">
    <property type="component" value="Chromosome"/>
</dbReference>
<evidence type="ECO:0000313" key="3">
    <source>
        <dbReference type="Proteomes" id="UP000253606"/>
    </source>
</evidence>
<gene>
    <name evidence="2" type="ORF">ACPOL_0582</name>
</gene>
<dbReference type="EMBL" id="CP030840">
    <property type="protein sequence ID" value="AXC09955.1"/>
    <property type="molecule type" value="Genomic_DNA"/>
</dbReference>
<evidence type="ECO:0000313" key="2">
    <source>
        <dbReference type="EMBL" id="AXC09955.1"/>
    </source>
</evidence>
<keyword evidence="1" id="KW-0472">Membrane</keyword>
<dbReference type="KEGG" id="abas:ACPOL_0582"/>
<name>A0A2Z5FU48_9BACT</name>
<keyword evidence="1" id="KW-1133">Transmembrane helix</keyword>
<proteinExistence type="predicted"/>
<protein>
    <submittedName>
        <fullName evidence="2">Putative secreted protein</fullName>
    </submittedName>
</protein>
<feature type="transmembrane region" description="Helical" evidence="1">
    <location>
        <begin position="20"/>
        <end position="39"/>
    </location>
</feature>
<keyword evidence="3" id="KW-1185">Reference proteome</keyword>
<accession>A0A2Z5FU48</accession>